<dbReference type="AlphaFoldDB" id="A0A9X1W344"/>
<sequence length="859" mass="92750">MARLCRNLLFSASAVLMALLLVALFAHQRWVHFKQAQHLEVVELAGVRLTTNGIALRQLVLVQMQPDGTRLALEADDLRLELDAWWRPLPLRSLELTAVRVSWQPGRSEATEEDEPPSLPEPDALRQWAAWIPREGRIEHTELTLPCVRGQCTQAGTLNWRHAGEPVWPARLQLALSHDDHRLELIAEAAAQDGGTQLDVDLLLDDQPRLTSQSRFTPLEGKTAWLGSLSLSALPEAPWLLEWLGNWLAETPATLPELPEQMRLGAGWELTLDTRTLPQDWTALAGNLRLSANLPAPWPVVGIGQVQGRLDLSAKAENGLWIPVDLAADLVMRPEPEPFAVLPPALRPNAVSLKITPVTASTPTAALPFDLHLSASGPSPLTLDGRVTLQTTAPYMAELNALHLTLRSQKLTSPQFTLNELAADLRLTGTLSPKAAALRLDKGSRLTLGNLLTPSDVDARRLSADLAGTTIEAGFTPGGLTQLALSGTPRLSVGELRHPVLRPQGWQWSGTLVGDRSRVSLDGPLSNDAGLSLPLLLVQDLAGGTTRVDAKLPELFLRAGNPLADTLTDWPRVLTVGTGRLQGQLQLQISSTGTPTGTATLSAKGLGGIYDRTELSGMDAELSLALQDDQLRVDVPVLSVREANPGFTFGPLRLDGSFTGPLANLAQGRLTWRLAEVGLLGGRLWLEPGIADLAAPTQQLDAHLRGLQLPALLEAYPAEGLSGTGVIDGEMQVIRSDAGISIEQGSLKAREPGGALQFRSAQIQALGQSNPAMRLVTEALDDFHYDLLTGDVHYAADGALTLGLKLHGRNPALEGGRPINFAINLEEDIPALLTSLQLSDRVSETIQRRVQERLGQERK</sequence>
<dbReference type="RefSeq" id="WP_243604784.1">
    <property type="nucleotide sequence ID" value="NZ_JALGRD010000002.1"/>
</dbReference>
<evidence type="ECO:0000313" key="1">
    <source>
        <dbReference type="EMBL" id="MCJ0972599.1"/>
    </source>
</evidence>
<accession>A0A9X1W344</accession>
<protein>
    <submittedName>
        <fullName evidence="1">YdbH domain-containing protein</fullName>
    </submittedName>
</protein>
<proteinExistence type="predicted"/>
<keyword evidence="2" id="KW-1185">Reference proteome</keyword>
<dbReference type="Pfam" id="PF11739">
    <property type="entry name" value="YdbH-like"/>
    <property type="match status" value="1"/>
</dbReference>
<name>A0A9X1W344_9GAMM</name>
<comment type="caution">
    <text evidence="1">The sequence shown here is derived from an EMBL/GenBank/DDBJ whole genome shotgun (WGS) entry which is preliminary data.</text>
</comment>
<dbReference type="InterPro" id="IPR021730">
    <property type="entry name" value="YdbH"/>
</dbReference>
<organism evidence="1 2">
    <name type="scientific">Stutzerimonas marianensis</name>
    <dbReference type="NCBI Taxonomy" id="2929513"/>
    <lineage>
        <taxon>Bacteria</taxon>
        <taxon>Pseudomonadati</taxon>
        <taxon>Pseudomonadota</taxon>
        <taxon>Gammaproteobacteria</taxon>
        <taxon>Pseudomonadales</taxon>
        <taxon>Pseudomonadaceae</taxon>
        <taxon>Stutzerimonas</taxon>
    </lineage>
</organism>
<dbReference type="Proteomes" id="UP001139682">
    <property type="component" value="Unassembled WGS sequence"/>
</dbReference>
<dbReference type="EMBL" id="JALGRD010000002">
    <property type="protein sequence ID" value="MCJ0972599.1"/>
    <property type="molecule type" value="Genomic_DNA"/>
</dbReference>
<gene>
    <name evidence="1" type="ORF">MST27_04365</name>
</gene>
<evidence type="ECO:0000313" key="2">
    <source>
        <dbReference type="Proteomes" id="UP001139682"/>
    </source>
</evidence>
<reference evidence="1" key="1">
    <citation type="submission" date="2022-03" db="EMBL/GenBank/DDBJ databases">
        <title>Pseudomonas marianensis sp. nov., a marine bacterium isolated from deep-sea sediments of the Mariana Trench.</title>
        <authorList>
            <person name="Wei Y."/>
        </authorList>
    </citation>
    <scope>NUCLEOTIDE SEQUENCE</scope>
    <source>
        <strain evidence="1">PS1</strain>
    </source>
</reference>